<evidence type="ECO:0000259" key="2">
    <source>
        <dbReference type="Pfam" id="PF13847"/>
    </source>
</evidence>
<evidence type="ECO:0000256" key="1">
    <source>
        <dbReference type="ARBA" id="ARBA00022679"/>
    </source>
</evidence>
<proteinExistence type="predicted"/>
<comment type="caution">
    <text evidence="3">The sequence shown here is derived from an EMBL/GenBank/DDBJ whole genome shotgun (WGS) entry which is preliminary data.</text>
</comment>
<dbReference type="SUPFAM" id="SSF53335">
    <property type="entry name" value="S-adenosyl-L-methionine-dependent methyltransferases"/>
    <property type="match status" value="1"/>
</dbReference>
<dbReference type="PANTHER" id="PTHR43861:SF3">
    <property type="entry name" value="PUTATIVE (AFU_ORTHOLOGUE AFUA_2G14390)-RELATED"/>
    <property type="match status" value="1"/>
</dbReference>
<dbReference type="InterPro" id="IPR025714">
    <property type="entry name" value="Methyltranfer_dom"/>
</dbReference>
<keyword evidence="1 3" id="KW-0808">Transferase</keyword>
<evidence type="ECO:0000313" key="3">
    <source>
        <dbReference type="EMBL" id="PQA55714.1"/>
    </source>
</evidence>
<protein>
    <submittedName>
        <fullName evidence="3">Methyltransferase</fullName>
    </submittedName>
</protein>
<dbReference type="CDD" id="cd02440">
    <property type="entry name" value="AdoMet_MTases"/>
    <property type="match status" value="1"/>
</dbReference>
<name>A0A2S7II94_9BACT</name>
<organism evidence="3 4">
    <name type="scientific">Siphonobacter curvatus</name>
    <dbReference type="NCBI Taxonomy" id="2094562"/>
    <lineage>
        <taxon>Bacteria</taxon>
        <taxon>Pseudomonadati</taxon>
        <taxon>Bacteroidota</taxon>
        <taxon>Cytophagia</taxon>
        <taxon>Cytophagales</taxon>
        <taxon>Cytophagaceae</taxon>
        <taxon>Siphonobacter</taxon>
    </lineage>
</organism>
<gene>
    <name evidence="3" type="ORF">C5O19_20110</name>
</gene>
<dbReference type="PANTHER" id="PTHR43861">
    <property type="entry name" value="TRANS-ACONITATE 2-METHYLTRANSFERASE-RELATED"/>
    <property type="match status" value="1"/>
</dbReference>
<feature type="domain" description="Methyltransferase" evidence="2">
    <location>
        <begin position="61"/>
        <end position="148"/>
    </location>
</feature>
<dbReference type="AlphaFoldDB" id="A0A2S7II94"/>
<dbReference type="GO" id="GO:0008168">
    <property type="term" value="F:methyltransferase activity"/>
    <property type="evidence" value="ECO:0007669"/>
    <property type="project" value="UniProtKB-KW"/>
</dbReference>
<reference evidence="4" key="1">
    <citation type="submission" date="2018-02" db="EMBL/GenBank/DDBJ databases">
        <title>Genome sequencing of Solimonas sp. HR-BB.</title>
        <authorList>
            <person name="Lee Y."/>
            <person name="Jeon C.O."/>
        </authorList>
    </citation>
    <scope>NUCLEOTIDE SEQUENCE [LARGE SCALE GENOMIC DNA]</scope>
    <source>
        <strain evidence="4">HR-U</strain>
    </source>
</reference>
<accession>A0A2S7II94</accession>
<dbReference type="Proteomes" id="UP000239590">
    <property type="component" value="Unassembled WGS sequence"/>
</dbReference>
<dbReference type="GO" id="GO:0032259">
    <property type="term" value="P:methylation"/>
    <property type="evidence" value="ECO:0007669"/>
    <property type="project" value="UniProtKB-KW"/>
</dbReference>
<dbReference type="OrthoDB" id="9800454at2"/>
<keyword evidence="4" id="KW-1185">Reference proteome</keyword>
<dbReference type="Pfam" id="PF13847">
    <property type="entry name" value="Methyltransf_31"/>
    <property type="match status" value="1"/>
</dbReference>
<keyword evidence="3" id="KW-0489">Methyltransferase</keyword>
<dbReference type="Gene3D" id="3.40.50.150">
    <property type="entry name" value="Vaccinia Virus protein VP39"/>
    <property type="match status" value="1"/>
</dbReference>
<dbReference type="InterPro" id="IPR029063">
    <property type="entry name" value="SAM-dependent_MTases_sf"/>
</dbReference>
<sequence>MPLNTRNRSREPEVMDDFSLEGEELRDTLDEIAAINRWLGGNAVTLNGVKQLLREVDPQQTVTILDIGCGNGDMCRAVADWGRKTGQSLQIIGVDANAFTIDHAQQCSLDYSEISYEVLDVFSSDFQALNYDVVLATLTLHHFSDTEIRYLLNLFNAQARIGVVVNDLHRSTWAYRLFELVCWAFRLHPMTRQDGLISILRGFKKSELEAFSKQVCFASVRITWKWAFRYQWILKNVCL</sequence>
<dbReference type="RefSeq" id="WP_104715172.1">
    <property type="nucleotide sequence ID" value="NZ_PTRA01000004.1"/>
</dbReference>
<dbReference type="EMBL" id="PTRA01000004">
    <property type="protein sequence ID" value="PQA55714.1"/>
    <property type="molecule type" value="Genomic_DNA"/>
</dbReference>
<evidence type="ECO:0000313" key="4">
    <source>
        <dbReference type="Proteomes" id="UP000239590"/>
    </source>
</evidence>